<dbReference type="EnsemblMetazoa" id="XM_019999083.1">
    <property type="protein sequence ID" value="XP_019854642.1"/>
    <property type="gene ID" value="LOC109583651"/>
</dbReference>
<organism evidence="3 4">
    <name type="scientific">Amphimedon queenslandica</name>
    <name type="common">Sponge</name>
    <dbReference type="NCBI Taxonomy" id="400682"/>
    <lineage>
        <taxon>Eukaryota</taxon>
        <taxon>Metazoa</taxon>
        <taxon>Porifera</taxon>
        <taxon>Demospongiae</taxon>
        <taxon>Heteroscleromorpha</taxon>
        <taxon>Haplosclerida</taxon>
        <taxon>Niphatidae</taxon>
        <taxon>Amphimedon</taxon>
    </lineage>
</organism>
<evidence type="ECO:0000256" key="2">
    <source>
        <dbReference type="SAM" id="Phobius"/>
    </source>
</evidence>
<accession>A0AAN0JCY5</accession>
<reference evidence="4" key="1">
    <citation type="journal article" date="2010" name="Nature">
        <title>The Amphimedon queenslandica genome and the evolution of animal complexity.</title>
        <authorList>
            <person name="Srivastava M."/>
            <person name="Simakov O."/>
            <person name="Chapman J."/>
            <person name="Fahey B."/>
            <person name="Gauthier M.E."/>
            <person name="Mitros T."/>
            <person name="Richards G.S."/>
            <person name="Conaco C."/>
            <person name="Dacre M."/>
            <person name="Hellsten U."/>
            <person name="Larroux C."/>
            <person name="Putnam N.H."/>
            <person name="Stanke M."/>
            <person name="Adamska M."/>
            <person name="Darling A."/>
            <person name="Degnan S.M."/>
            <person name="Oakley T.H."/>
            <person name="Plachetzki D.C."/>
            <person name="Zhai Y."/>
            <person name="Adamski M."/>
            <person name="Calcino A."/>
            <person name="Cummins S.F."/>
            <person name="Goodstein D.M."/>
            <person name="Harris C."/>
            <person name="Jackson D.J."/>
            <person name="Leys S.P."/>
            <person name="Shu S."/>
            <person name="Woodcroft B.J."/>
            <person name="Vervoort M."/>
            <person name="Kosik K.S."/>
            <person name="Manning G."/>
            <person name="Degnan B.M."/>
            <person name="Rokhsar D.S."/>
        </authorList>
    </citation>
    <scope>NUCLEOTIDE SEQUENCE [LARGE SCALE GENOMIC DNA]</scope>
</reference>
<dbReference type="RefSeq" id="XP_019854642.1">
    <property type="nucleotide sequence ID" value="XM_019999083.1"/>
</dbReference>
<name>A0AAN0JCY5_AMPQE</name>
<evidence type="ECO:0000313" key="4">
    <source>
        <dbReference type="Proteomes" id="UP000007879"/>
    </source>
</evidence>
<evidence type="ECO:0000256" key="1">
    <source>
        <dbReference type="SAM" id="MobiDB-lite"/>
    </source>
</evidence>
<proteinExistence type="predicted"/>
<protein>
    <submittedName>
        <fullName evidence="3">Uncharacterized protein</fullName>
    </submittedName>
</protein>
<evidence type="ECO:0000313" key="3">
    <source>
        <dbReference type="EnsemblMetazoa" id="XP_019854642.1"/>
    </source>
</evidence>
<dbReference type="GeneID" id="109583651"/>
<feature type="transmembrane region" description="Helical" evidence="2">
    <location>
        <begin position="12"/>
        <end position="33"/>
    </location>
</feature>
<feature type="transmembrane region" description="Helical" evidence="2">
    <location>
        <begin position="197"/>
        <end position="226"/>
    </location>
</feature>
<keyword evidence="4" id="KW-1185">Reference proteome</keyword>
<feature type="transmembrane region" description="Helical" evidence="2">
    <location>
        <begin position="124"/>
        <end position="143"/>
    </location>
</feature>
<sequence length="264" mass="29667">MYTLSYIEYQIISIAIPVALALVSCIAVVVGGIKLGLDKVVRKVFPYVKKKEEAVLLVVFYATYIFFSSFTDISYKYDPFDPFDCFFYSNWSLVQATPEEALILEENVLCFTVNLNIGRAMGQATGTLAFSWIFSSVIIWISIELKKKRMKATEERNNKRCYSCCLLLIVCYIPACLLSMGLIAIGIIAVIHKFTTLVSSIEIITCGSILGLQIKFLIISDVVLCINNLKQQRQRRATDDKKKPLLPTRSSTVNTTPTDVLVHT</sequence>
<feature type="transmembrane region" description="Helical" evidence="2">
    <location>
        <begin position="164"/>
        <end position="191"/>
    </location>
</feature>
<keyword evidence="2" id="KW-0812">Transmembrane</keyword>
<dbReference type="Proteomes" id="UP000007879">
    <property type="component" value="Unassembled WGS sequence"/>
</dbReference>
<feature type="compositionally biased region" description="Polar residues" evidence="1">
    <location>
        <begin position="248"/>
        <end position="258"/>
    </location>
</feature>
<dbReference type="AlphaFoldDB" id="A0AAN0JCY5"/>
<keyword evidence="2" id="KW-0472">Membrane</keyword>
<reference evidence="3" key="2">
    <citation type="submission" date="2024-06" db="UniProtKB">
        <authorList>
            <consortium name="EnsemblMetazoa"/>
        </authorList>
    </citation>
    <scope>IDENTIFICATION</scope>
</reference>
<keyword evidence="2" id="KW-1133">Transmembrane helix</keyword>
<feature type="transmembrane region" description="Helical" evidence="2">
    <location>
        <begin position="54"/>
        <end position="71"/>
    </location>
</feature>
<feature type="region of interest" description="Disordered" evidence="1">
    <location>
        <begin position="237"/>
        <end position="264"/>
    </location>
</feature>
<dbReference type="KEGG" id="aqu:109583651"/>